<keyword evidence="4 7" id="KW-1133">Transmembrane helix</keyword>
<evidence type="ECO:0000256" key="2">
    <source>
        <dbReference type="ARBA" id="ARBA00022554"/>
    </source>
</evidence>
<evidence type="ECO:0000313" key="9">
    <source>
        <dbReference type="EMBL" id="KEY68981.1"/>
    </source>
</evidence>
<dbReference type="AlphaFoldDB" id="A0A084AUK2"/>
<feature type="region of interest" description="Disordered" evidence="6">
    <location>
        <begin position="303"/>
        <end position="327"/>
    </location>
</feature>
<dbReference type="PROSITE" id="PS51382">
    <property type="entry name" value="SPX"/>
    <property type="match status" value="1"/>
</dbReference>
<keyword evidence="2" id="KW-0926">Vacuole</keyword>
<name>A0A084AUK2_STACB</name>
<keyword evidence="10" id="KW-1185">Reference proteome</keyword>
<evidence type="ECO:0000256" key="7">
    <source>
        <dbReference type="SAM" id="Phobius"/>
    </source>
</evidence>
<dbReference type="EMBL" id="KL648555">
    <property type="protein sequence ID" value="KEY68981.1"/>
    <property type="molecule type" value="Genomic_DNA"/>
</dbReference>
<organism evidence="9 10">
    <name type="scientific">Stachybotrys chartarum (strain CBS 109288 / IBT 7711)</name>
    <name type="common">Toxic black mold</name>
    <name type="synonym">Stilbospora chartarum</name>
    <dbReference type="NCBI Taxonomy" id="1280523"/>
    <lineage>
        <taxon>Eukaryota</taxon>
        <taxon>Fungi</taxon>
        <taxon>Dikarya</taxon>
        <taxon>Ascomycota</taxon>
        <taxon>Pezizomycotina</taxon>
        <taxon>Sordariomycetes</taxon>
        <taxon>Hypocreomycetidae</taxon>
        <taxon>Hypocreales</taxon>
        <taxon>Stachybotryaceae</taxon>
        <taxon>Stachybotrys</taxon>
    </lineage>
</organism>
<evidence type="ECO:0000259" key="8">
    <source>
        <dbReference type="PROSITE" id="PS51382"/>
    </source>
</evidence>
<reference evidence="9 10" key="1">
    <citation type="journal article" date="2014" name="BMC Genomics">
        <title>Comparative genome sequencing reveals chemotype-specific gene clusters in the toxigenic black mold Stachybotrys.</title>
        <authorList>
            <person name="Semeiks J."/>
            <person name="Borek D."/>
            <person name="Otwinowski Z."/>
            <person name="Grishin N.V."/>
        </authorList>
    </citation>
    <scope>NUCLEOTIDE SEQUENCE [LARGE SCALE GENOMIC DNA]</scope>
    <source>
        <strain evidence="10">CBS 109288 / IBT 7711</strain>
    </source>
</reference>
<evidence type="ECO:0000313" key="10">
    <source>
        <dbReference type="Proteomes" id="UP000028045"/>
    </source>
</evidence>
<gene>
    <name evidence="9" type="ORF">S7711_04643</name>
</gene>
<dbReference type="InterPro" id="IPR004331">
    <property type="entry name" value="SPX_dom"/>
</dbReference>
<dbReference type="PANTHER" id="PTHR46140:SF1">
    <property type="entry name" value="VACUOLAR TRANSPORTER CHAPERONE COMPLEX SUBUNIT 4-RELATED"/>
    <property type="match status" value="1"/>
</dbReference>
<dbReference type="Proteomes" id="UP000028045">
    <property type="component" value="Unassembled WGS sequence"/>
</dbReference>
<dbReference type="PANTHER" id="PTHR46140">
    <property type="entry name" value="VACUOLAR TRANSPORTER CHAPERONE 1-RELATED"/>
    <property type="match status" value="1"/>
</dbReference>
<protein>
    <recommendedName>
        <fullName evidence="8">SPX domain-containing protein</fullName>
    </recommendedName>
</protein>
<dbReference type="HOGENOM" id="CLU_048481_0_0_1"/>
<feature type="domain" description="SPX" evidence="8">
    <location>
        <begin position="1"/>
        <end position="163"/>
    </location>
</feature>
<comment type="subcellular location">
    <subcellularLocation>
        <location evidence="1">Vacuole membrane</location>
        <topology evidence="1">Multi-pass membrane protein</topology>
    </subcellularLocation>
</comment>
<keyword evidence="3 7" id="KW-0812">Transmembrane</keyword>
<proteinExistence type="predicted"/>
<sequence length="452" mass="51121">MKYGQKLERDSVPQWNLHNIDYNSLKHEIKAQTTRDQASAMTIPGQQNASLAKFEETFYRELQRQHDRVHLFVISKADELSRRLDQLASKIRRWLDKTAKEPDHRVPFKYQRRYLKLERELEQCGDAANNLIRFSNAQIVAFRKLIKKYKKWTGSSTLGARVNQDVLGDPKSFTRRDFTYLQNRYQDLRTNLKAASPGLSQPSSPSTVDLSGSELTARRHPQVTFEPLPEPQAQSSVTYWNEYDYGSEGDSRGDEEYAIYFDNSRGNAFPSLALVKAALALPFDKVQAWFRSRQPSVRQPLLAADGNGNQGYASTNTHVESDEDDSSSVEELPVSGYNAIYAFPSITDQKVLRYREHALMMGSIGTLIASYALVVITSMLVVTGKHKLRVEVDVGITFGVVVSLFCACSGLAMMLYREERLSVAYRLLTWIAFGVSCILNGMLLVFVVGNSP</sequence>
<feature type="transmembrane region" description="Helical" evidence="7">
    <location>
        <begin position="358"/>
        <end position="382"/>
    </location>
</feature>
<evidence type="ECO:0000256" key="6">
    <source>
        <dbReference type="SAM" id="MobiDB-lite"/>
    </source>
</evidence>
<feature type="transmembrane region" description="Helical" evidence="7">
    <location>
        <begin position="394"/>
        <end position="415"/>
    </location>
</feature>
<evidence type="ECO:0000256" key="4">
    <source>
        <dbReference type="ARBA" id="ARBA00022989"/>
    </source>
</evidence>
<dbReference type="GO" id="GO:0006799">
    <property type="term" value="P:polyphosphate biosynthetic process"/>
    <property type="evidence" value="ECO:0007669"/>
    <property type="project" value="UniProtKB-ARBA"/>
</dbReference>
<feature type="transmembrane region" description="Helical" evidence="7">
    <location>
        <begin position="427"/>
        <end position="449"/>
    </location>
</feature>
<evidence type="ECO:0000256" key="3">
    <source>
        <dbReference type="ARBA" id="ARBA00022692"/>
    </source>
</evidence>
<dbReference type="InterPro" id="IPR051572">
    <property type="entry name" value="VTC_Complex_Subunit"/>
</dbReference>
<dbReference type="CDD" id="cd14474">
    <property type="entry name" value="SPX_YDR089W"/>
    <property type="match status" value="1"/>
</dbReference>
<evidence type="ECO:0000256" key="1">
    <source>
        <dbReference type="ARBA" id="ARBA00004128"/>
    </source>
</evidence>
<dbReference type="GO" id="GO:0005774">
    <property type="term" value="C:vacuolar membrane"/>
    <property type="evidence" value="ECO:0007669"/>
    <property type="project" value="UniProtKB-SubCell"/>
</dbReference>
<accession>A0A084AUK2</accession>
<dbReference type="OrthoDB" id="5588846at2759"/>
<keyword evidence="5 7" id="KW-0472">Membrane</keyword>
<evidence type="ECO:0000256" key="5">
    <source>
        <dbReference type="ARBA" id="ARBA00023136"/>
    </source>
</evidence>